<dbReference type="RefSeq" id="WP_012676516.1">
    <property type="nucleotide sequence ID" value="NC_012440.1"/>
</dbReference>
<dbReference type="PANTHER" id="PTHR19288:SF46">
    <property type="entry name" value="HALOACID DEHALOGENASE-LIKE HYDROLASE DOMAIN-CONTAINING PROTEIN 2"/>
    <property type="match status" value="1"/>
</dbReference>
<dbReference type="HOGENOM" id="CLU_043473_1_2_0"/>
<protein>
    <recommendedName>
        <fullName evidence="3">HAD-superfamily hydrolase, subfamily IIA</fullName>
    </recommendedName>
</protein>
<sequence length="259" mass="29024">MIEGLLVDLDGVLVKDGELNIFEDAPLFIEFLHKNNIPFKIATNNSRRPPSQIASILREKGLDINDDDIVSPLSVAPEVLKEKGIKSLYIIGAQTLKDYFKEKGFDVKDDENVEAVVIGMDKSLNFHKLKVVTTAVKRFNAKIYALNRNLISQDDDGMLFPGVGSVAKMFAYACNTDFEHFGKMSDLYNDVIFRSLGKPVEKLGIISDDLFVDLKGYGSIGLTTIFITTGKYRVEDIKDFEPDYIFNSLKEITEFMGAD</sequence>
<dbReference type="Gene3D" id="3.40.50.1000">
    <property type="entry name" value="HAD superfamily/HAD-like"/>
    <property type="match status" value="2"/>
</dbReference>
<evidence type="ECO:0000313" key="1">
    <source>
        <dbReference type="EMBL" id="ACO04278.1"/>
    </source>
</evidence>
<dbReference type="EMBL" id="CP001230">
    <property type="protein sequence ID" value="ACO04278.1"/>
    <property type="molecule type" value="Genomic_DNA"/>
</dbReference>
<reference evidence="1 2" key="1">
    <citation type="journal article" date="2009" name="J. Bacteriol.">
        <title>Complete and draft genome sequences of six members of the Aquificales.</title>
        <authorList>
            <person name="Reysenbach A.L."/>
            <person name="Hamamura N."/>
            <person name="Podar M."/>
            <person name="Griffiths E."/>
            <person name="Ferreira S."/>
            <person name="Hochstein R."/>
            <person name="Heidelberg J."/>
            <person name="Johnson J."/>
            <person name="Mead D."/>
            <person name="Pohorille A."/>
            <person name="Sarmiento M."/>
            <person name="Schweighofer K."/>
            <person name="Seshadri R."/>
            <person name="Voytek M.A."/>
        </authorList>
    </citation>
    <scope>NUCLEOTIDE SEQUENCE [LARGE SCALE GENOMIC DNA]</scope>
    <source>
        <strain evidence="2">DSM 14350 / EX-H1</strain>
    </source>
</reference>
<dbReference type="Pfam" id="PF13242">
    <property type="entry name" value="Hydrolase_like"/>
    <property type="match status" value="1"/>
</dbReference>
<dbReference type="GO" id="GO:0005737">
    <property type="term" value="C:cytoplasm"/>
    <property type="evidence" value="ECO:0007669"/>
    <property type="project" value="TreeGrafter"/>
</dbReference>
<organism evidence="1 2">
    <name type="scientific">Persephonella marina (strain DSM 14350 / EX-H1)</name>
    <dbReference type="NCBI Taxonomy" id="123214"/>
    <lineage>
        <taxon>Bacteria</taxon>
        <taxon>Pseudomonadati</taxon>
        <taxon>Aquificota</taxon>
        <taxon>Aquificia</taxon>
        <taxon>Aquificales</taxon>
        <taxon>Hydrogenothermaceae</taxon>
        <taxon>Persephonella</taxon>
    </lineage>
</organism>
<dbReference type="OrthoDB" id="9810449at2"/>
<dbReference type="GO" id="GO:0016791">
    <property type="term" value="F:phosphatase activity"/>
    <property type="evidence" value="ECO:0007669"/>
    <property type="project" value="TreeGrafter"/>
</dbReference>
<dbReference type="AlphaFoldDB" id="C0QRD8"/>
<dbReference type="Proteomes" id="UP000001366">
    <property type="component" value="Chromosome"/>
</dbReference>
<dbReference type="PaxDb" id="123214-PERMA_1466"/>
<dbReference type="Pfam" id="PF13344">
    <property type="entry name" value="Hydrolase_6"/>
    <property type="match status" value="1"/>
</dbReference>
<accession>C0QRD8</accession>
<dbReference type="eggNOG" id="COG0647">
    <property type="taxonomic scope" value="Bacteria"/>
</dbReference>
<proteinExistence type="predicted"/>
<dbReference type="InterPro" id="IPR036412">
    <property type="entry name" value="HAD-like_sf"/>
</dbReference>
<dbReference type="PANTHER" id="PTHR19288">
    <property type="entry name" value="4-NITROPHENYLPHOSPHATASE-RELATED"/>
    <property type="match status" value="1"/>
</dbReference>
<evidence type="ECO:0008006" key="3">
    <source>
        <dbReference type="Google" id="ProtNLM"/>
    </source>
</evidence>
<evidence type="ECO:0000313" key="2">
    <source>
        <dbReference type="Proteomes" id="UP000001366"/>
    </source>
</evidence>
<dbReference type="InterPro" id="IPR006357">
    <property type="entry name" value="HAD-SF_hydro_IIA"/>
</dbReference>
<dbReference type="SUPFAM" id="SSF56784">
    <property type="entry name" value="HAD-like"/>
    <property type="match status" value="1"/>
</dbReference>
<dbReference type="STRING" id="123214.PERMA_1466"/>
<dbReference type="InterPro" id="IPR023214">
    <property type="entry name" value="HAD_sf"/>
</dbReference>
<keyword evidence="2" id="KW-1185">Reference proteome</keyword>
<name>C0QRD8_PERMH</name>
<dbReference type="KEGG" id="pmx:PERMA_1466"/>
<gene>
    <name evidence="1" type="ordered locus">PERMA_1466</name>
</gene>